<evidence type="ECO:0000313" key="1">
    <source>
        <dbReference type="EMBL" id="TQB76969.1"/>
    </source>
</evidence>
<comment type="caution">
    <text evidence="1">The sequence shown here is derived from an EMBL/GenBank/DDBJ whole genome shotgun (WGS) entry which is preliminary data.</text>
</comment>
<protein>
    <submittedName>
        <fullName evidence="1">Uncharacterized protein</fullName>
    </submittedName>
</protein>
<proteinExistence type="predicted"/>
<dbReference type="EMBL" id="VIFY01000005">
    <property type="protein sequence ID" value="TQB76969.1"/>
    <property type="molecule type" value="Genomic_DNA"/>
</dbReference>
<dbReference type="Proteomes" id="UP000319663">
    <property type="component" value="Unassembled WGS sequence"/>
</dbReference>
<evidence type="ECO:0000313" key="2">
    <source>
        <dbReference type="Proteomes" id="UP000319663"/>
    </source>
</evidence>
<gene>
    <name evidence="1" type="ORF">MPDQ_006150</name>
</gene>
<reference evidence="1 2" key="1">
    <citation type="submission" date="2019-06" db="EMBL/GenBank/DDBJ databases">
        <title>Wine fermentation using esterase from Monascus purpureus.</title>
        <authorList>
            <person name="Geng C."/>
            <person name="Zhang Y."/>
        </authorList>
    </citation>
    <scope>NUCLEOTIDE SEQUENCE [LARGE SCALE GENOMIC DNA]</scope>
    <source>
        <strain evidence="1">HQ1</strain>
    </source>
</reference>
<accession>A0A507R2N6</accession>
<name>A0A507R2N6_MONPU</name>
<dbReference type="AlphaFoldDB" id="A0A507R2N6"/>
<keyword evidence="2" id="KW-1185">Reference proteome</keyword>
<organism evidence="1 2">
    <name type="scientific">Monascus purpureus</name>
    <name type="common">Red mold</name>
    <name type="synonym">Monascus anka</name>
    <dbReference type="NCBI Taxonomy" id="5098"/>
    <lineage>
        <taxon>Eukaryota</taxon>
        <taxon>Fungi</taxon>
        <taxon>Dikarya</taxon>
        <taxon>Ascomycota</taxon>
        <taxon>Pezizomycotina</taxon>
        <taxon>Eurotiomycetes</taxon>
        <taxon>Eurotiomycetidae</taxon>
        <taxon>Eurotiales</taxon>
        <taxon>Aspergillaceae</taxon>
        <taxon>Monascus</taxon>
    </lineage>
</organism>
<sequence length="230" mass="25645">MATRKVRFYASVAEFLEEYIFHNDACAIFLVVCSTRHHFLEKLFVAVQTPTRTDDSCKEHEHGNHRLLTNTIGSLAKSSRIKLVFCPTVESLRAYISGSHMTFPSEMTTSIVQRDSRPVLAILDLLALHHKTPEFSAQGLSRTLASLVEAAARETADLVLSECADVTYHADGETGQALWHADVPLLRGLVQTGEGDDNTCMGPGVPVRRVVRRWFDFDENSRIKTISTDV</sequence>